<gene>
    <name evidence="2" type="ORF">PVAP13_9KG588101</name>
</gene>
<reference evidence="2 3" key="1">
    <citation type="submission" date="2020-05" db="EMBL/GenBank/DDBJ databases">
        <title>WGS assembly of Panicum virgatum.</title>
        <authorList>
            <person name="Lovell J.T."/>
            <person name="Jenkins J."/>
            <person name="Shu S."/>
            <person name="Juenger T.E."/>
            <person name="Schmutz J."/>
        </authorList>
    </citation>
    <scope>NUCLEOTIDE SEQUENCE [LARGE SCALE GENOMIC DNA]</scope>
    <source>
        <strain evidence="3">cv. AP13</strain>
    </source>
</reference>
<feature type="region of interest" description="Disordered" evidence="1">
    <location>
        <begin position="1"/>
        <end position="88"/>
    </location>
</feature>
<sequence>MLPKRRPRRTMRCRRPRRRLRLRRGRRVWVGAPVRSEKTVRPSRETQPIRSAPTRTPPGPETAPLLPPSAAATSPREPKRHRPATPLPCCAPSVLHCPGCFLGEERAAPSGAPGDLSSSAPVSSPDILPAVPLPKVKPPIPSR</sequence>
<dbReference type="EMBL" id="CM029053">
    <property type="protein sequence ID" value="KAG2554762.1"/>
    <property type="molecule type" value="Genomic_DNA"/>
</dbReference>
<comment type="caution">
    <text evidence="2">The sequence shown here is derived from an EMBL/GenBank/DDBJ whole genome shotgun (WGS) entry which is preliminary data.</text>
</comment>
<dbReference type="Proteomes" id="UP000823388">
    <property type="component" value="Chromosome 9K"/>
</dbReference>
<feature type="compositionally biased region" description="Basic residues" evidence="1">
    <location>
        <begin position="1"/>
        <end position="27"/>
    </location>
</feature>
<feature type="region of interest" description="Disordered" evidence="1">
    <location>
        <begin position="101"/>
        <end position="143"/>
    </location>
</feature>
<feature type="compositionally biased region" description="Pro residues" evidence="1">
    <location>
        <begin position="131"/>
        <end position="143"/>
    </location>
</feature>
<accession>A0A8T0P3H2</accession>
<keyword evidence="3" id="KW-1185">Reference proteome</keyword>
<evidence type="ECO:0000313" key="2">
    <source>
        <dbReference type="EMBL" id="KAG2554762.1"/>
    </source>
</evidence>
<evidence type="ECO:0000256" key="1">
    <source>
        <dbReference type="SAM" id="MobiDB-lite"/>
    </source>
</evidence>
<name>A0A8T0P3H2_PANVG</name>
<evidence type="ECO:0000313" key="3">
    <source>
        <dbReference type="Proteomes" id="UP000823388"/>
    </source>
</evidence>
<protein>
    <submittedName>
        <fullName evidence="2">Uncharacterized protein</fullName>
    </submittedName>
</protein>
<dbReference type="AlphaFoldDB" id="A0A8T0P3H2"/>
<feature type="compositionally biased region" description="Basic and acidic residues" evidence="1">
    <location>
        <begin position="35"/>
        <end position="44"/>
    </location>
</feature>
<proteinExistence type="predicted"/>
<feature type="compositionally biased region" description="Pro residues" evidence="1">
    <location>
        <begin position="55"/>
        <end position="67"/>
    </location>
</feature>
<organism evidence="2 3">
    <name type="scientific">Panicum virgatum</name>
    <name type="common">Blackwell switchgrass</name>
    <dbReference type="NCBI Taxonomy" id="38727"/>
    <lineage>
        <taxon>Eukaryota</taxon>
        <taxon>Viridiplantae</taxon>
        <taxon>Streptophyta</taxon>
        <taxon>Embryophyta</taxon>
        <taxon>Tracheophyta</taxon>
        <taxon>Spermatophyta</taxon>
        <taxon>Magnoliopsida</taxon>
        <taxon>Liliopsida</taxon>
        <taxon>Poales</taxon>
        <taxon>Poaceae</taxon>
        <taxon>PACMAD clade</taxon>
        <taxon>Panicoideae</taxon>
        <taxon>Panicodae</taxon>
        <taxon>Paniceae</taxon>
        <taxon>Panicinae</taxon>
        <taxon>Panicum</taxon>
        <taxon>Panicum sect. Hiantes</taxon>
    </lineage>
</organism>